<keyword evidence="2" id="KW-1185">Reference proteome</keyword>
<dbReference type="Proteomes" id="UP001366085">
    <property type="component" value="Unassembled WGS sequence"/>
</dbReference>
<dbReference type="InterPro" id="IPR040442">
    <property type="entry name" value="Pyrv_kinase-like_dom_sf"/>
</dbReference>
<dbReference type="RefSeq" id="WP_337317877.1">
    <property type="nucleotide sequence ID" value="NZ_JBBDGN010000002.1"/>
</dbReference>
<organism evidence="1 2">
    <name type="scientific">Microbacterium istanbulense</name>
    <dbReference type="NCBI Taxonomy" id="3122049"/>
    <lineage>
        <taxon>Bacteria</taxon>
        <taxon>Bacillati</taxon>
        <taxon>Actinomycetota</taxon>
        <taxon>Actinomycetes</taxon>
        <taxon>Micrococcales</taxon>
        <taxon>Microbacteriaceae</taxon>
        <taxon>Microbacterium</taxon>
    </lineage>
</organism>
<accession>A0ABU8LI55</accession>
<dbReference type="EMBL" id="JBBDGN010000002">
    <property type="protein sequence ID" value="MEJ1090893.1"/>
    <property type="molecule type" value="Genomic_DNA"/>
</dbReference>
<evidence type="ECO:0000313" key="2">
    <source>
        <dbReference type="Proteomes" id="UP001366085"/>
    </source>
</evidence>
<gene>
    <name evidence="1" type="ORF">WDU93_04230</name>
</gene>
<dbReference type="Gene3D" id="3.20.20.60">
    <property type="entry name" value="Phosphoenolpyruvate-binding domains"/>
    <property type="match status" value="1"/>
</dbReference>
<reference evidence="1 2" key="1">
    <citation type="submission" date="2024-02" db="EMBL/GenBank/DDBJ databases">
        <authorList>
            <person name="Saticioglu I.B."/>
        </authorList>
    </citation>
    <scope>NUCLEOTIDE SEQUENCE [LARGE SCALE GENOMIC DNA]</scope>
    <source>
        <strain evidence="1 2">Mu-43</strain>
    </source>
</reference>
<protein>
    <recommendedName>
        <fullName evidence="3">Phosphoenolpyruvate-protein phosphotransferase</fullName>
    </recommendedName>
</protein>
<name>A0ABU8LI55_9MICO</name>
<sequence>MPWESGQRFVRVLVGLGVTSLSMTSRALGRVAAALALVTEDDCRRAARAALGAATADEARAVVAEALGG</sequence>
<comment type="caution">
    <text evidence="1">The sequence shown here is derived from an EMBL/GenBank/DDBJ whole genome shotgun (WGS) entry which is preliminary data.</text>
</comment>
<evidence type="ECO:0008006" key="3">
    <source>
        <dbReference type="Google" id="ProtNLM"/>
    </source>
</evidence>
<proteinExistence type="predicted"/>
<evidence type="ECO:0000313" key="1">
    <source>
        <dbReference type="EMBL" id="MEJ1090893.1"/>
    </source>
</evidence>